<dbReference type="InterPro" id="IPR027417">
    <property type="entry name" value="P-loop_NTPase"/>
</dbReference>
<dbReference type="Pfam" id="PF00005">
    <property type="entry name" value="ABC_tran"/>
    <property type="match status" value="1"/>
</dbReference>
<dbReference type="InterPro" id="IPR043926">
    <property type="entry name" value="ABCG_dom"/>
</dbReference>
<keyword evidence="3" id="KW-0813">Transport</keyword>
<evidence type="ECO:0000256" key="4">
    <source>
        <dbReference type="ARBA" id="ARBA00022692"/>
    </source>
</evidence>
<dbReference type="InterPro" id="IPR003439">
    <property type="entry name" value="ABC_transporter-like_ATP-bd"/>
</dbReference>
<dbReference type="PANTHER" id="PTHR48042:SF14">
    <property type="entry name" value="WHITE-BROWN-COMPLEX ABC TRANSPORTER FAMILY PROTEIN"/>
    <property type="match status" value="1"/>
</dbReference>
<feature type="transmembrane region" description="Helical" evidence="9">
    <location>
        <begin position="429"/>
        <end position="453"/>
    </location>
</feature>
<dbReference type="InterPro" id="IPR013525">
    <property type="entry name" value="ABC2_TM"/>
</dbReference>
<dbReference type="EMBL" id="CM001220">
    <property type="protein sequence ID" value="AES90636.2"/>
    <property type="molecule type" value="Genomic_DNA"/>
</dbReference>
<evidence type="ECO:0000313" key="12">
    <source>
        <dbReference type="EMBL" id="RHN62697.1"/>
    </source>
</evidence>
<organism evidence="11 14">
    <name type="scientific">Medicago truncatula</name>
    <name type="common">Barrel medic</name>
    <name type="synonym">Medicago tribuloides</name>
    <dbReference type="NCBI Taxonomy" id="3880"/>
    <lineage>
        <taxon>Eukaryota</taxon>
        <taxon>Viridiplantae</taxon>
        <taxon>Streptophyta</taxon>
        <taxon>Embryophyta</taxon>
        <taxon>Tracheophyta</taxon>
        <taxon>Spermatophyta</taxon>
        <taxon>Magnoliopsida</taxon>
        <taxon>eudicotyledons</taxon>
        <taxon>Gunneridae</taxon>
        <taxon>Pentapetalae</taxon>
        <taxon>rosids</taxon>
        <taxon>fabids</taxon>
        <taxon>Fabales</taxon>
        <taxon>Fabaceae</taxon>
        <taxon>Papilionoideae</taxon>
        <taxon>50 kb inversion clade</taxon>
        <taxon>NPAAA clade</taxon>
        <taxon>Hologalegina</taxon>
        <taxon>IRL clade</taxon>
        <taxon>Trifolieae</taxon>
        <taxon>Medicago</taxon>
    </lineage>
</organism>
<dbReference type="SMART" id="SM00382">
    <property type="entry name" value="AAA"/>
    <property type="match status" value="1"/>
</dbReference>
<keyword evidence="7 9" id="KW-1133">Transmembrane helix</keyword>
<gene>
    <name evidence="13" type="primary">11409801</name>
    <name evidence="11" type="ordered locus">MTR_4g094090</name>
    <name evidence="12" type="ORF">MtrunA17_Chr4g0050221</name>
</gene>
<evidence type="ECO:0000256" key="9">
    <source>
        <dbReference type="SAM" id="Phobius"/>
    </source>
</evidence>
<evidence type="ECO:0000313" key="13">
    <source>
        <dbReference type="EnsemblPlants" id="AES90636"/>
    </source>
</evidence>
<dbReference type="GO" id="GO:0022857">
    <property type="term" value="F:transmembrane transporter activity"/>
    <property type="evidence" value="ECO:0000318"/>
    <property type="project" value="GO_Central"/>
</dbReference>
<dbReference type="InterPro" id="IPR017871">
    <property type="entry name" value="ABC_transporter-like_CS"/>
</dbReference>
<accession>A0A0C3X314</accession>
<reference evidence="12" key="4">
    <citation type="journal article" date="2018" name="Nat. Plants">
        <title>Whole-genome landscape of Medicago truncatula symbiotic genes.</title>
        <authorList>
            <person name="Pecrix Y."/>
            <person name="Gamas P."/>
            <person name="Carrere S."/>
        </authorList>
    </citation>
    <scope>NUCLEOTIDE SEQUENCE</scope>
    <source>
        <tissue evidence="12">Leaves</tissue>
    </source>
</reference>
<feature type="transmembrane region" description="Helical" evidence="9">
    <location>
        <begin position="354"/>
        <end position="376"/>
    </location>
</feature>
<dbReference type="EMBL" id="PSQE01000004">
    <property type="protein sequence ID" value="RHN62697.1"/>
    <property type="molecule type" value="Genomic_DNA"/>
</dbReference>
<proteinExistence type="inferred from homology"/>
<dbReference type="EnsemblPlants" id="AES90636">
    <property type="protein sequence ID" value="AES90636"/>
    <property type="gene ID" value="MTR_4g094090"/>
</dbReference>
<evidence type="ECO:0000313" key="11">
    <source>
        <dbReference type="EMBL" id="AES90636.2"/>
    </source>
</evidence>
<keyword evidence="6" id="KW-0067">ATP-binding</keyword>
<dbReference type="PROSITE" id="PS00211">
    <property type="entry name" value="ABC_TRANSPORTER_1"/>
    <property type="match status" value="1"/>
</dbReference>
<dbReference type="OrthoDB" id="66620at2759"/>
<dbReference type="Pfam" id="PF19055">
    <property type="entry name" value="ABC2_membrane_7"/>
    <property type="match status" value="1"/>
</dbReference>
<dbReference type="Proteomes" id="UP000265566">
    <property type="component" value="Chromosome 4"/>
</dbReference>
<keyword evidence="12" id="KW-0378">Hydrolase</keyword>
<dbReference type="PANTHER" id="PTHR48042">
    <property type="entry name" value="ABC TRANSPORTER G FAMILY MEMBER 11"/>
    <property type="match status" value="1"/>
</dbReference>
<dbReference type="InterPro" id="IPR052215">
    <property type="entry name" value="Plant_ABCG"/>
</dbReference>
<dbReference type="CDD" id="cd03213">
    <property type="entry name" value="ABCG_EPDR"/>
    <property type="match status" value="1"/>
</dbReference>
<evidence type="ECO:0000256" key="2">
    <source>
        <dbReference type="ARBA" id="ARBA00005814"/>
    </source>
</evidence>
<evidence type="ECO:0000256" key="5">
    <source>
        <dbReference type="ARBA" id="ARBA00022741"/>
    </source>
</evidence>
<dbReference type="SUPFAM" id="SSF52540">
    <property type="entry name" value="P-loop containing nucleoside triphosphate hydrolases"/>
    <property type="match status" value="1"/>
</dbReference>
<evidence type="ECO:0000256" key="3">
    <source>
        <dbReference type="ARBA" id="ARBA00022448"/>
    </source>
</evidence>
<sequence>MGGHEGEKGGITVTWENLEAIVTNGKNRKLILHGLTGYAQPGKLLAVMGPSGCGKSTLLDALAGRLKSNIQQSGKILINGKKQALAYGTSGYVTQDDAMLSTLTAGETLYYSAQLQFPNSMSIAEKKRQADITLAEMGLQDAINTRVGGYGSKGLSGGQRRRLSICIEILTHPRLLFLDEPTSGLDSAASYYVMSRIASLSLRDDIQRTIVASIHQPSSEVFQLFDDLCLLSSGETVYFGTASEANQVFASNGFPCPTHYNPSDHYLRIINNDFEQDTEEGFGKGVITEDAIGILVNSYKESEIKRQVLIEVAKISERDLSAIRNRRTHAPFQTQCMVLIKRSSQQLYRDISNYWLRLVVFVAIAISLGSIFYQVGSSTRSIQVRGSLLSFFMSVLTFMTLVGGFSPLIEEMKVFKRERLNGHYGITAFLIGNILSSIPYMVMISLISGSIVCYLSGLHKGLEHYLYFASILFAIMMWVESLMMVVGSIFPNFVMGVIIAGGVEGLAILTGGFYRIPSDLPKPLWKYPCYYISFLTYAFQGSFKNEFEGLTFVGYQEGGTITVSGRDVLTDIWHVQIGHSKWVDLFIMFGMIVVYRVLFLVINKVKEKSNPAVPSINRSQAKTFSRTNMDEL</sequence>
<feature type="domain" description="ABC transporter" evidence="10">
    <location>
        <begin position="13"/>
        <end position="258"/>
    </location>
</feature>
<dbReference type="Pfam" id="PF01061">
    <property type="entry name" value="ABC2_membrane"/>
    <property type="match status" value="1"/>
</dbReference>
<evidence type="ECO:0000256" key="1">
    <source>
        <dbReference type="ARBA" id="ARBA00004141"/>
    </source>
</evidence>
<evidence type="ECO:0000259" key="10">
    <source>
        <dbReference type="PROSITE" id="PS50893"/>
    </source>
</evidence>
<keyword evidence="8 9" id="KW-0472">Membrane</keyword>
<dbReference type="GO" id="GO:0005886">
    <property type="term" value="C:plasma membrane"/>
    <property type="evidence" value="ECO:0000318"/>
    <property type="project" value="GO_Central"/>
</dbReference>
<dbReference type="PaxDb" id="3880-AES90636"/>
<reference evidence="13" key="3">
    <citation type="submission" date="2015-04" db="UniProtKB">
        <authorList>
            <consortium name="EnsemblPlants"/>
        </authorList>
    </citation>
    <scope>IDENTIFICATION</scope>
    <source>
        <strain evidence="13">cv. Jemalong A17</strain>
    </source>
</reference>
<comment type="similarity">
    <text evidence="2">Belongs to the ABC transporter superfamily. ABCG family. Eye pigment precursor importer (TC 3.A.1.204) subfamily.</text>
</comment>
<reference evidence="11 14" key="1">
    <citation type="journal article" date="2011" name="Nature">
        <title>The Medicago genome provides insight into the evolution of rhizobial symbioses.</title>
        <authorList>
            <person name="Young N.D."/>
            <person name="Debelle F."/>
            <person name="Oldroyd G.E."/>
            <person name="Geurts R."/>
            <person name="Cannon S.B."/>
            <person name="Udvardi M.K."/>
            <person name="Benedito V.A."/>
            <person name="Mayer K.F."/>
            <person name="Gouzy J."/>
            <person name="Schoof H."/>
            <person name="Van de Peer Y."/>
            <person name="Proost S."/>
            <person name="Cook D.R."/>
            <person name="Meyers B.C."/>
            <person name="Spannagl M."/>
            <person name="Cheung F."/>
            <person name="De Mita S."/>
            <person name="Krishnakumar V."/>
            <person name="Gundlach H."/>
            <person name="Zhou S."/>
            <person name="Mudge J."/>
            <person name="Bharti A.K."/>
            <person name="Murray J.D."/>
            <person name="Naoumkina M.A."/>
            <person name="Rosen B."/>
            <person name="Silverstein K.A."/>
            <person name="Tang H."/>
            <person name="Rombauts S."/>
            <person name="Zhao P.X."/>
            <person name="Zhou P."/>
            <person name="Barbe V."/>
            <person name="Bardou P."/>
            <person name="Bechner M."/>
            <person name="Bellec A."/>
            <person name="Berger A."/>
            <person name="Berges H."/>
            <person name="Bidwell S."/>
            <person name="Bisseling T."/>
            <person name="Choisne N."/>
            <person name="Couloux A."/>
            <person name="Denny R."/>
            <person name="Deshpande S."/>
            <person name="Dai X."/>
            <person name="Doyle J.J."/>
            <person name="Dudez A.M."/>
            <person name="Farmer A.D."/>
            <person name="Fouteau S."/>
            <person name="Franken C."/>
            <person name="Gibelin C."/>
            <person name="Gish J."/>
            <person name="Goldstein S."/>
            <person name="Gonzalez A.J."/>
            <person name="Green P.J."/>
            <person name="Hallab A."/>
            <person name="Hartog M."/>
            <person name="Hua A."/>
            <person name="Humphray S.J."/>
            <person name="Jeong D.H."/>
            <person name="Jing Y."/>
            <person name="Jocker A."/>
            <person name="Kenton S.M."/>
            <person name="Kim D.J."/>
            <person name="Klee K."/>
            <person name="Lai H."/>
            <person name="Lang C."/>
            <person name="Lin S."/>
            <person name="Macmil S.L."/>
            <person name="Magdelenat G."/>
            <person name="Matthews L."/>
            <person name="McCorrison J."/>
            <person name="Monaghan E.L."/>
            <person name="Mun J.H."/>
            <person name="Najar F.Z."/>
            <person name="Nicholson C."/>
            <person name="Noirot C."/>
            <person name="O'Bleness M."/>
            <person name="Paule C.R."/>
            <person name="Poulain J."/>
            <person name="Prion F."/>
            <person name="Qin B."/>
            <person name="Qu C."/>
            <person name="Retzel E.F."/>
            <person name="Riddle C."/>
            <person name="Sallet E."/>
            <person name="Samain S."/>
            <person name="Samson N."/>
            <person name="Sanders I."/>
            <person name="Saurat O."/>
            <person name="Scarpelli C."/>
            <person name="Schiex T."/>
            <person name="Segurens B."/>
            <person name="Severin A.J."/>
            <person name="Sherrier D.J."/>
            <person name="Shi R."/>
            <person name="Sims S."/>
            <person name="Singer S.R."/>
            <person name="Sinharoy S."/>
            <person name="Sterck L."/>
            <person name="Viollet A."/>
            <person name="Wang B.B."/>
            <person name="Wang K."/>
            <person name="Wang M."/>
            <person name="Wang X."/>
            <person name="Warfsmann J."/>
            <person name="Weissenbach J."/>
            <person name="White D.D."/>
            <person name="White J.D."/>
            <person name="Wiley G.B."/>
            <person name="Wincker P."/>
            <person name="Xing Y."/>
            <person name="Yang L."/>
            <person name="Yao Z."/>
            <person name="Ying F."/>
            <person name="Zhai J."/>
            <person name="Zhou L."/>
            <person name="Zuber A."/>
            <person name="Denarie J."/>
            <person name="Dixon R.A."/>
            <person name="May G.D."/>
            <person name="Schwartz D.C."/>
            <person name="Rogers J."/>
            <person name="Quetier F."/>
            <person name="Town C.D."/>
            <person name="Roe B.A."/>
        </authorList>
    </citation>
    <scope>NUCLEOTIDE SEQUENCE [LARGE SCALE GENOMIC DNA]</scope>
    <source>
        <strain evidence="11">A17</strain>
        <strain evidence="13 14">cv. Jemalong A17</strain>
    </source>
</reference>
<feature type="transmembrane region" description="Helical" evidence="9">
    <location>
        <begin position="493"/>
        <end position="516"/>
    </location>
</feature>
<keyword evidence="4 9" id="KW-0812">Transmembrane</keyword>
<dbReference type="GO" id="GO:0005524">
    <property type="term" value="F:ATP binding"/>
    <property type="evidence" value="ECO:0007669"/>
    <property type="project" value="UniProtKB-KW"/>
</dbReference>
<name>G7JCR1_MEDTR</name>
<dbReference type="Gramene" id="rna25297">
    <property type="protein sequence ID" value="RHN62697.1"/>
    <property type="gene ID" value="gene25297"/>
</dbReference>
<dbReference type="eggNOG" id="KOG0061">
    <property type="taxonomic scope" value="Eukaryota"/>
</dbReference>
<dbReference type="Proteomes" id="UP000002051">
    <property type="component" value="Chromosome 4"/>
</dbReference>
<keyword evidence="14" id="KW-1185">Reference proteome</keyword>
<dbReference type="FunFam" id="3.40.50.300:FF:001533">
    <property type="entry name" value="ABC transporter G family member 11"/>
    <property type="match status" value="1"/>
</dbReference>
<dbReference type="EC" id="3.6.3.44" evidence="12"/>
<dbReference type="GO" id="GO:0140359">
    <property type="term" value="F:ABC-type transporter activity"/>
    <property type="evidence" value="ECO:0007669"/>
    <property type="project" value="InterPro"/>
</dbReference>
<accession>G7JCR1</accession>
<dbReference type="GO" id="GO:0055085">
    <property type="term" value="P:transmembrane transport"/>
    <property type="evidence" value="ECO:0000318"/>
    <property type="project" value="GO_Central"/>
</dbReference>
<reference evidence="11 14" key="2">
    <citation type="journal article" date="2014" name="BMC Genomics">
        <title>An improved genome release (version Mt4.0) for the model legume Medicago truncatula.</title>
        <authorList>
            <person name="Tang H."/>
            <person name="Krishnakumar V."/>
            <person name="Bidwell S."/>
            <person name="Rosen B."/>
            <person name="Chan A."/>
            <person name="Zhou S."/>
            <person name="Gentzbittel L."/>
            <person name="Childs K.L."/>
            <person name="Yandell M."/>
            <person name="Gundlach H."/>
            <person name="Mayer K.F."/>
            <person name="Schwartz D.C."/>
            <person name="Town C.D."/>
        </authorList>
    </citation>
    <scope>GENOME REANNOTATION</scope>
    <source>
        <strain evidence="13 14">cv. Jemalong A17</strain>
    </source>
</reference>
<evidence type="ECO:0000256" key="8">
    <source>
        <dbReference type="ARBA" id="ARBA00023136"/>
    </source>
</evidence>
<comment type="subcellular location">
    <subcellularLocation>
        <location evidence="1">Membrane</location>
        <topology evidence="1">Multi-pass membrane protein</topology>
    </subcellularLocation>
</comment>
<protein>
    <submittedName>
        <fullName evidence="12">Putative xenobiotic-transporting ATPase</fullName>
        <ecNumber evidence="12">3.6.3.44</ecNumber>
    </submittedName>
    <submittedName>
        <fullName evidence="11">White-brown-complex ABC transporter family protein</fullName>
    </submittedName>
</protein>
<dbReference type="AlphaFoldDB" id="G7JCR1"/>
<evidence type="ECO:0000313" key="14">
    <source>
        <dbReference type="Proteomes" id="UP000002051"/>
    </source>
</evidence>
<dbReference type="Gene3D" id="3.40.50.300">
    <property type="entry name" value="P-loop containing nucleotide triphosphate hydrolases"/>
    <property type="match status" value="1"/>
</dbReference>
<dbReference type="PROSITE" id="PS50893">
    <property type="entry name" value="ABC_TRANSPORTER_2"/>
    <property type="match status" value="1"/>
</dbReference>
<keyword evidence="5" id="KW-0547">Nucleotide-binding</keyword>
<feature type="transmembrane region" description="Helical" evidence="9">
    <location>
        <begin position="582"/>
        <end position="602"/>
    </location>
</feature>
<dbReference type="InterPro" id="IPR003593">
    <property type="entry name" value="AAA+_ATPase"/>
</dbReference>
<evidence type="ECO:0000256" key="6">
    <source>
        <dbReference type="ARBA" id="ARBA00022840"/>
    </source>
</evidence>
<feature type="transmembrane region" description="Helical" evidence="9">
    <location>
        <begin position="388"/>
        <end position="409"/>
    </location>
</feature>
<dbReference type="HOGENOM" id="CLU_000604_57_7_1"/>
<dbReference type="KEGG" id="mtr:11409801"/>
<evidence type="ECO:0000256" key="7">
    <source>
        <dbReference type="ARBA" id="ARBA00022989"/>
    </source>
</evidence>
<dbReference type="GO" id="GO:0016887">
    <property type="term" value="F:ATP hydrolysis activity"/>
    <property type="evidence" value="ECO:0007669"/>
    <property type="project" value="InterPro"/>
</dbReference>
<feature type="transmembrane region" description="Helical" evidence="9">
    <location>
        <begin position="465"/>
        <end position="487"/>
    </location>
</feature>